<feature type="signal peptide" evidence="5">
    <location>
        <begin position="1"/>
        <end position="26"/>
    </location>
</feature>
<dbReference type="GO" id="GO:0009289">
    <property type="term" value="C:pilus"/>
    <property type="evidence" value="ECO:0007669"/>
    <property type="project" value="UniProtKB-SubCell"/>
</dbReference>
<dbReference type="PANTHER" id="PTHR33420">
    <property type="entry name" value="FIMBRIAL SUBUNIT ELFA-RELATED"/>
    <property type="match status" value="1"/>
</dbReference>
<dbReference type="InterPro" id="IPR039458">
    <property type="entry name" value="FimA-like"/>
</dbReference>
<dbReference type="AlphaFoldDB" id="A0A4R0YJ57"/>
<name>A0A4R0YJ57_9GAMM</name>
<evidence type="ECO:0000256" key="4">
    <source>
        <dbReference type="ARBA" id="ARBA00023263"/>
    </source>
</evidence>
<proteinExistence type="inferred from homology"/>
<dbReference type="Gene3D" id="2.60.40.1090">
    <property type="entry name" value="Fimbrial-type adhesion domain"/>
    <property type="match status" value="1"/>
</dbReference>
<dbReference type="PANTHER" id="PTHR33420:SF3">
    <property type="entry name" value="FIMBRIAL SUBUNIT ELFA"/>
    <property type="match status" value="1"/>
</dbReference>
<dbReference type="InterPro" id="IPR036937">
    <property type="entry name" value="Adhesion_dom_fimbrial_sf"/>
</dbReference>
<keyword evidence="3 5" id="KW-0732">Signal</keyword>
<evidence type="ECO:0000256" key="2">
    <source>
        <dbReference type="ARBA" id="ARBA00006671"/>
    </source>
</evidence>
<evidence type="ECO:0000313" key="7">
    <source>
        <dbReference type="Proteomes" id="UP000291822"/>
    </source>
</evidence>
<sequence>MTKILLSAALIASLGAAALAPMAAQAADGTINFTGQIVAQTCKVNGANYGTPTTLPTVALPWVFAPSLATTGATAGATAFSIAITGCDPAVKKVQTLFSSSAGNINTTSNNLKNTFGTGAATNVELQILNADDNSAVLLGQSTVTGQNSHVQNLDGTGAATMPYIVQYRATGAAGAGQVKSSVEFTMVYQ</sequence>
<dbReference type="Proteomes" id="UP000291822">
    <property type="component" value="Unassembled WGS sequence"/>
</dbReference>
<dbReference type="RefSeq" id="WP_131152711.1">
    <property type="nucleotide sequence ID" value="NZ_SJTG01000008.1"/>
</dbReference>
<dbReference type="InterPro" id="IPR008966">
    <property type="entry name" value="Adhesion_dom_sf"/>
</dbReference>
<evidence type="ECO:0000313" key="6">
    <source>
        <dbReference type="EMBL" id="TCI05892.1"/>
    </source>
</evidence>
<protein>
    <submittedName>
        <fullName evidence="6">Type 1 fimbrial protein</fullName>
    </submittedName>
</protein>
<dbReference type="InterPro" id="IPR050263">
    <property type="entry name" value="Bact_Fimbrial_Adh_Pro"/>
</dbReference>
<dbReference type="GO" id="GO:0043709">
    <property type="term" value="P:cell adhesion involved in single-species biofilm formation"/>
    <property type="evidence" value="ECO:0007669"/>
    <property type="project" value="TreeGrafter"/>
</dbReference>
<comment type="caution">
    <text evidence="6">The sequence shown here is derived from an EMBL/GenBank/DDBJ whole genome shotgun (WGS) entry which is preliminary data.</text>
</comment>
<dbReference type="Pfam" id="PF16970">
    <property type="entry name" value="FimA"/>
    <property type="match status" value="1"/>
</dbReference>
<comment type="subcellular location">
    <subcellularLocation>
        <location evidence="1">Fimbrium</location>
    </subcellularLocation>
</comment>
<organism evidence="6 7">
    <name type="scientific">Dyella soli</name>
    <dbReference type="NCBI Taxonomy" id="522319"/>
    <lineage>
        <taxon>Bacteria</taxon>
        <taxon>Pseudomonadati</taxon>
        <taxon>Pseudomonadota</taxon>
        <taxon>Gammaproteobacteria</taxon>
        <taxon>Lysobacterales</taxon>
        <taxon>Rhodanobacteraceae</taxon>
        <taxon>Dyella</taxon>
    </lineage>
</organism>
<comment type="similarity">
    <text evidence="2">Belongs to the fimbrial protein family.</text>
</comment>
<dbReference type="SUPFAM" id="SSF49401">
    <property type="entry name" value="Bacterial adhesins"/>
    <property type="match status" value="1"/>
</dbReference>
<feature type="chain" id="PRO_5020707154" evidence="5">
    <location>
        <begin position="27"/>
        <end position="190"/>
    </location>
</feature>
<reference evidence="6 7" key="1">
    <citation type="submission" date="2019-02" db="EMBL/GenBank/DDBJ databases">
        <title>Dyella amyloliquefaciens sp. nov., isolated from forest soil.</title>
        <authorList>
            <person name="Gao Z.-H."/>
            <person name="Qiu L.-H."/>
        </authorList>
    </citation>
    <scope>NUCLEOTIDE SEQUENCE [LARGE SCALE GENOMIC DNA]</scope>
    <source>
        <strain evidence="6 7">KACC 12747</strain>
    </source>
</reference>
<evidence type="ECO:0000256" key="5">
    <source>
        <dbReference type="SAM" id="SignalP"/>
    </source>
</evidence>
<gene>
    <name evidence="6" type="ORF">EZM97_35830</name>
</gene>
<keyword evidence="4" id="KW-0281">Fimbrium</keyword>
<keyword evidence="7" id="KW-1185">Reference proteome</keyword>
<dbReference type="EMBL" id="SJTG01000008">
    <property type="protein sequence ID" value="TCI05892.1"/>
    <property type="molecule type" value="Genomic_DNA"/>
</dbReference>
<accession>A0A4R0YJ57</accession>
<evidence type="ECO:0000256" key="1">
    <source>
        <dbReference type="ARBA" id="ARBA00004561"/>
    </source>
</evidence>
<evidence type="ECO:0000256" key="3">
    <source>
        <dbReference type="ARBA" id="ARBA00022729"/>
    </source>
</evidence>